<protein>
    <recommendedName>
        <fullName evidence="3">biotin--[biotin carboxyl-carrier protein] ligase</fullName>
        <ecNumber evidence="3">6.3.4.15</ecNumber>
    </recommendedName>
</protein>
<dbReference type="AlphaFoldDB" id="H0R6P5"/>
<dbReference type="InterPro" id="IPR004408">
    <property type="entry name" value="Biotin_CoA_COase_ligase"/>
</dbReference>
<dbReference type="InterPro" id="IPR004143">
    <property type="entry name" value="BPL_LPL_catalytic"/>
</dbReference>
<dbReference type="Pfam" id="PF03099">
    <property type="entry name" value="BPL_LplA_LipB"/>
    <property type="match status" value="1"/>
</dbReference>
<dbReference type="EC" id="6.3.4.15" evidence="3"/>
<dbReference type="InterPro" id="IPR045864">
    <property type="entry name" value="aa-tRNA-synth_II/BPL/LPL"/>
</dbReference>
<dbReference type="PROSITE" id="PS51733">
    <property type="entry name" value="BPL_LPL_CATALYTIC"/>
    <property type="match status" value="1"/>
</dbReference>
<dbReference type="SUPFAM" id="SSF55681">
    <property type="entry name" value="Class II aaRS and biotin synthetases"/>
    <property type="match status" value="1"/>
</dbReference>
<dbReference type="EMBL" id="BAEH01000128">
    <property type="protein sequence ID" value="GAB20746.1"/>
    <property type="molecule type" value="Genomic_DNA"/>
</dbReference>
<evidence type="ECO:0000259" key="4">
    <source>
        <dbReference type="PROSITE" id="PS51733"/>
    </source>
</evidence>
<dbReference type="Pfam" id="PF02237">
    <property type="entry name" value="BPL_C"/>
    <property type="match status" value="1"/>
</dbReference>
<dbReference type="GO" id="GO:0005737">
    <property type="term" value="C:cytoplasm"/>
    <property type="evidence" value="ECO:0007669"/>
    <property type="project" value="TreeGrafter"/>
</dbReference>
<evidence type="ECO:0000256" key="1">
    <source>
        <dbReference type="ARBA" id="ARBA00022598"/>
    </source>
</evidence>
<keyword evidence="1 5" id="KW-0436">Ligase</keyword>
<dbReference type="eggNOG" id="COG0340">
    <property type="taxonomic scope" value="Bacteria"/>
</dbReference>
<dbReference type="GO" id="GO:0004077">
    <property type="term" value="F:biotin--[biotin carboxyl-carrier protein] ligase activity"/>
    <property type="evidence" value="ECO:0007669"/>
    <property type="project" value="UniProtKB-EC"/>
</dbReference>
<sequence>MNTDASDRSVWSVNRPNMKASSHLAVTATTSVYVGDVGYLDMTDSSATELQAQLDDRMRGSRWTSIEVVDSIGSTNADLSARASGDPAAVAGHVLIALEQTAGRGRHARAWETPAGSQLAMSVAVGVPRPSAALGWLSLLTGVAVSAAIEEVCPGLRQRPGQVNLKWPNDVLIDDRKVAGILAEFVAAGAGRSDGSGTAIIGMGINTAMTEEQFPVPTATSLSVATGGPVDHADLAVAVLNNLDDLLSLWPDRLPDIATRYRAQSGTLGKQVKLILPGDQEIVGVAEEIDSAGRIVVNVDGEKVVAAAGDVTHLR</sequence>
<name>H0R6P5_9ACTN</name>
<accession>H0R6P5</accession>
<proteinExistence type="predicted"/>
<keyword evidence="2" id="KW-0092">Biotin</keyword>
<keyword evidence="6" id="KW-1185">Reference proteome</keyword>
<dbReference type="Gene3D" id="2.30.30.100">
    <property type="match status" value="1"/>
</dbReference>
<comment type="caution">
    <text evidence="5">The sequence shown here is derived from an EMBL/GenBank/DDBJ whole genome shotgun (WGS) entry which is preliminary data.</text>
</comment>
<evidence type="ECO:0000313" key="6">
    <source>
        <dbReference type="Proteomes" id="UP000035034"/>
    </source>
</evidence>
<dbReference type="PANTHER" id="PTHR12835">
    <property type="entry name" value="BIOTIN PROTEIN LIGASE"/>
    <property type="match status" value="1"/>
</dbReference>
<organism evidence="5 6">
    <name type="scientific">Gordonia effusa NBRC 100432</name>
    <dbReference type="NCBI Taxonomy" id="1077974"/>
    <lineage>
        <taxon>Bacteria</taxon>
        <taxon>Bacillati</taxon>
        <taxon>Actinomycetota</taxon>
        <taxon>Actinomycetes</taxon>
        <taxon>Mycobacteriales</taxon>
        <taxon>Gordoniaceae</taxon>
        <taxon>Gordonia</taxon>
    </lineage>
</organism>
<dbReference type="InterPro" id="IPR003142">
    <property type="entry name" value="BPL_C"/>
</dbReference>
<evidence type="ECO:0000313" key="5">
    <source>
        <dbReference type="EMBL" id="GAB20746.1"/>
    </source>
</evidence>
<evidence type="ECO:0000256" key="2">
    <source>
        <dbReference type="ARBA" id="ARBA00023267"/>
    </source>
</evidence>
<dbReference type="Proteomes" id="UP000035034">
    <property type="component" value="Unassembled WGS sequence"/>
</dbReference>
<feature type="domain" description="BPL/LPL catalytic" evidence="4">
    <location>
        <begin position="52"/>
        <end position="251"/>
    </location>
</feature>
<dbReference type="PANTHER" id="PTHR12835:SF5">
    <property type="entry name" value="BIOTIN--PROTEIN LIGASE"/>
    <property type="match status" value="1"/>
</dbReference>
<dbReference type="CDD" id="cd16442">
    <property type="entry name" value="BPL"/>
    <property type="match status" value="1"/>
</dbReference>
<dbReference type="STRING" id="1077974.GOEFS_128_00140"/>
<dbReference type="Gene3D" id="3.30.930.10">
    <property type="entry name" value="Bira Bifunctional Protein, Domain 2"/>
    <property type="match status" value="1"/>
</dbReference>
<evidence type="ECO:0000256" key="3">
    <source>
        <dbReference type="ARBA" id="ARBA00024227"/>
    </source>
</evidence>
<dbReference type="NCBIfam" id="TIGR00121">
    <property type="entry name" value="birA_ligase"/>
    <property type="match status" value="1"/>
</dbReference>
<reference evidence="5 6" key="1">
    <citation type="submission" date="2011-12" db="EMBL/GenBank/DDBJ databases">
        <title>Whole genome shotgun sequence of Gordonia effusa NBRC 100432.</title>
        <authorList>
            <person name="Yoshida I."/>
            <person name="Takarada H."/>
            <person name="Hosoyama A."/>
            <person name="Tsuchikane K."/>
            <person name="Katsumata H."/>
            <person name="Yamazaki S."/>
            <person name="Fujita N."/>
        </authorList>
    </citation>
    <scope>NUCLEOTIDE SEQUENCE [LARGE SCALE GENOMIC DNA]</scope>
    <source>
        <strain evidence="5 6">NBRC 100432</strain>
    </source>
</reference>
<gene>
    <name evidence="5" type="primary">birA</name>
    <name evidence="5" type="ORF">GOEFS_128_00140</name>
</gene>